<evidence type="ECO:0000313" key="3">
    <source>
        <dbReference type="Proteomes" id="UP000007755"/>
    </source>
</evidence>
<organism evidence="3">
    <name type="scientific">Acromyrmex echinatior</name>
    <name type="common">Panamanian leafcutter ant</name>
    <name type="synonym">Acromyrmex octospinosus echinatior</name>
    <dbReference type="NCBI Taxonomy" id="103372"/>
    <lineage>
        <taxon>Eukaryota</taxon>
        <taxon>Metazoa</taxon>
        <taxon>Ecdysozoa</taxon>
        <taxon>Arthropoda</taxon>
        <taxon>Hexapoda</taxon>
        <taxon>Insecta</taxon>
        <taxon>Pterygota</taxon>
        <taxon>Neoptera</taxon>
        <taxon>Endopterygota</taxon>
        <taxon>Hymenoptera</taxon>
        <taxon>Apocrita</taxon>
        <taxon>Aculeata</taxon>
        <taxon>Formicoidea</taxon>
        <taxon>Formicidae</taxon>
        <taxon>Myrmicinae</taxon>
        <taxon>Acromyrmex</taxon>
    </lineage>
</organism>
<dbReference type="InParanoid" id="F4WTT4"/>
<keyword evidence="1" id="KW-0732">Signal</keyword>
<protein>
    <submittedName>
        <fullName evidence="2">Uncharacterized protein</fullName>
    </submittedName>
</protein>
<reference evidence="2" key="1">
    <citation type="submission" date="2011-02" db="EMBL/GenBank/DDBJ databases">
        <title>The genome of the leaf-cutting ant Acromyrmex echinatior suggests key adaptations to social evolution and fungus farming.</title>
        <authorList>
            <person name="Nygaard S."/>
            <person name="Zhang G."/>
        </authorList>
    </citation>
    <scope>NUCLEOTIDE SEQUENCE</scope>
</reference>
<sequence>MFKLLVVFGLLAVVNICYAGWVAPAAIAVPAKTAWAPAAGWGGAGWGGAGWGGAGWGGAKWGGNGWGDAGWNGAKWGNSWGAAPIGVKLG</sequence>
<proteinExistence type="predicted"/>
<keyword evidence="3" id="KW-1185">Reference proteome</keyword>
<feature type="signal peptide" evidence="1">
    <location>
        <begin position="1"/>
        <end position="19"/>
    </location>
</feature>
<feature type="chain" id="PRO_5003318933" evidence="1">
    <location>
        <begin position="20"/>
        <end position="90"/>
    </location>
</feature>
<accession>F4WTT4</accession>
<name>F4WTT4_ACREC</name>
<dbReference type="KEGG" id="aec:105149125"/>
<evidence type="ECO:0000313" key="2">
    <source>
        <dbReference type="EMBL" id="EGI62399.1"/>
    </source>
</evidence>
<dbReference type="EMBL" id="GL888344">
    <property type="protein sequence ID" value="EGI62399.1"/>
    <property type="molecule type" value="Genomic_DNA"/>
</dbReference>
<evidence type="ECO:0000256" key="1">
    <source>
        <dbReference type="SAM" id="SignalP"/>
    </source>
</evidence>
<dbReference type="Proteomes" id="UP000007755">
    <property type="component" value="Unassembled WGS sequence"/>
</dbReference>
<gene>
    <name evidence="2" type="ORF">G5I_09285</name>
</gene>
<dbReference type="AlphaFoldDB" id="F4WTT4"/>